<dbReference type="GO" id="GO:0005634">
    <property type="term" value="C:nucleus"/>
    <property type="evidence" value="ECO:0007669"/>
    <property type="project" value="UniProtKB-SubCell"/>
</dbReference>
<organism evidence="13">
    <name type="scientific">Eremomyces bilateralis CBS 781.70</name>
    <dbReference type="NCBI Taxonomy" id="1392243"/>
    <lineage>
        <taxon>Eukaryota</taxon>
        <taxon>Fungi</taxon>
        <taxon>Dikarya</taxon>
        <taxon>Ascomycota</taxon>
        <taxon>Pezizomycotina</taxon>
        <taxon>Dothideomycetes</taxon>
        <taxon>Dothideomycetes incertae sedis</taxon>
        <taxon>Eremomycetales</taxon>
        <taxon>Eremomycetaceae</taxon>
        <taxon>Eremomyces</taxon>
    </lineage>
</organism>
<dbReference type="AlphaFoldDB" id="A0A6G1G6K0"/>
<dbReference type="CDD" id="cd00056">
    <property type="entry name" value="ENDO3c"/>
    <property type="match status" value="1"/>
</dbReference>
<evidence type="ECO:0000256" key="6">
    <source>
        <dbReference type="ARBA" id="ARBA00023204"/>
    </source>
</evidence>
<dbReference type="GO" id="GO:0034039">
    <property type="term" value="F:8-oxo-7,8-dihydroguanine DNA N-glycosylase activity"/>
    <property type="evidence" value="ECO:0007669"/>
    <property type="project" value="TreeGrafter"/>
</dbReference>
<dbReference type="GO" id="GO:0006289">
    <property type="term" value="P:nucleotide-excision repair"/>
    <property type="evidence" value="ECO:0007669"/>
    <property type="project" value="InterPro"/>
</dbReference>
<proteinExistence type="inferred from homology"/>
<dbReference type="InterPro" id="IPR012904">
    <property type="entry name" value="OGG_N"/>
</dbReference>
<keyword evidence="5" id="KW-0378">Hydrolase</keyword>
<dbReference type="FunFam" id="1.10.1670.10:FF:000005">
    <property type="entry name" value="N-glycosylase/DNA lyase OGG1"/>
    <property type="match status" value="1"/>
</dbReference>
<feature type="domain" description="HhH-GPD" evidence="12">
    <location>
        <begin position="140"/>
        <end position="329"/>
    </location>
</feature>
<accession>A0A6G1G6K0</accession>
<protein>
    <recommendedName>
        <fullName evidence="3">DNA-(apurinic or apyrimidinic site) lyase</fullName>
        <ecNumber evidence="3">4.2.99.18</ecNumber>
    </recommendedName>
</protein>
<evidence type="ECO:0000256" key="8">
    <source>
        <dbReference type="ARBA" id="ARBA00023242"/>
    </source>
</evidence>
<dbReference type="PANTHER" id="PTHR10242">
    <property type="entry name" value="8-OXOGUANINE DNA GLYCOSYLASE"/>
    <property type="match status" value="1"/>
</dbReference>
<reference evidence="15" key="3">
    <citation type="submission" date="2025-04" db="UniProtKB">
        <authorList>
            <consortium name="RefSeq"/>
        </authorList>
    </citation>
    <scope>IDENTIFICATION</scope>
    <source>
        <strain evidence="15">CBS 781.70</strain>
    </source>
</reference>
<evidence type="ECO:0000256" key="11">
    <source>
        <dbReference type="ARBA" id="ARBA00044632"/>
    </source>
</evidence>
<reference evidence="15" key="2">
    <citation type="submission" date="2020-04" db="EMBL/GenBank/DDBJ databases">
        <authorList>
            <consortium name="NCBI Genome Project"/>
        </authorList>
    </citation>
    <scope>NUCLEOTIDE SEQUENCE</scope>
    <source>
        <strain evidence="15">CBS 781.70</strain>
    </source>
</reference>
<dbReference type="Gene3D" id="1.10.1670.10">
    <property type="entry name" value="Helix-hairpin-Helix base-excision DNA repair enzymes (C-terminal)"/>
    <property type="match status" value="1"/>
</dbReference>
<dbReference type="Gene3D" id="3.30.310.40">
    <property type="match status" value="1"/>
</dbReference>
<dbReference type="Gene3D" id="1.10.340.30">
    <property type="entry name" value="Hypothetical protein, domain 2"/>
    <property type="match status" value="1"/>
</dbReference>
<dbReference type="Pfam" id="PF00730">
    <property type="entry name" value="HhH-GPD"/>
    <property type="match status" value="1"/>
</dbReference>
<comment type="catalytic activity">
    <reaction evidence="11">
        <text>2'-deoxyribonucleotide-(2'-deoxyribose 5'-phosphate)-2'-deoxyribonucleotide-DNA = a 3'-end 2'-deoxyribonucleotide-(2,3-dehydro-2,3-deoxyribose 5'-phosphate)-DNA + a 5'-end 5'-phospho-2'-deoxyribonucleoside-DNA + H(+)</text>
        <dbReference type="Rhea" id="RHEA:66592"/>
        <dbReference type="Rhea" id="RHEA-COMP:13180"/>
        <dbReference type="Rhea" id="RHEA-COMP:16897"/>
        <dbReference type="Rhea" id="RHEA-COMP:17067"/>
        <dbReference type="ChEBI" id="CHEBI:15378"/>
        <dbReference type="ChEBI" id="CHEBI:136412"/>
        <dbReference type="ChEBI" id="CHEBI:157695"/>
        <dbReference type="ChEBI" id="CHEBI:167181"/>
        <dbReference type="EC" id="4.2.99.18"/>
    </reaction>
</comment>
<dbReference type="InterPro" id="IPR011257">
    <property type="entry name" value="DNA_glycosylase"/>
</dbReference>
<comment type="subcellular location">
    <subcellularLocation>
        <location evidence="1">Nucleus</location>
    </subcellularLocation>
</comment>
<reference evidence="13 15" key="1">
    <citation type="submission" date="2020-01" db="EMBL/GenBank/DDBJ databases">
        <authorList>
            <consortium name="DOE Joint Genome Institute"/>
            <person name="Haridas S."/>
            <person name="Albert R."/>
            <person name="Binder M."/>
            <person name="Bloem J."/>
            <person name="Labutti K."/>
            <person name="Salamov A."/>
            <person name="Andreopoulos B."/>
            <person name="Baker S.E."/>
            <person name="Barry K."/>
            <person name="Bills G."/>
            <person name="Bluhm B.H."/>
            <person name="Cannon C."/>
            <person name="Castanera R."/>
            <person name="Culley D.E."/>
            <person name="Daum C."/>
            <person name="Ezra D."/>
            <person name="Gonzalez J.B."/>
            <person name="Henrissat B."/>
            <person name="Kuo A."/>
            <person name="Liang C."/>
            <person name="Lipzen A."/>
            <person name="Lutzoni F."/>
            <person name="Magnuson J."/>
            <person name="Mondo S."/>
            <person name="Nolan M."/>
            <person name="Ohm R."/>
            <person name="Pangilinan J."/>
            <person name="Park H.-J."/>
            <person name="Ramirez L."/>
            <person name="Alfaro M."/>
            <person name="Sun H."/>
            <person name="Tritt A."/>
            <person name="Yoshinaga Y."/>
            <person name="Zwiers L.-H."/>
            <person name="Turgeon B.G."/>
            <person name="Goodwin S.B."/>
            <person name="Spatafora J.W."/>
            <person name="Crous P.W."/>
            <person name="Grigoriev I.V."/>
        </authorList>
    </citation>
    <scope>NUCLEOTIDE SEQUENCE</scope>
    <source>
        <strain evidence="13 15">CBS 781.70</strain>
    </source>
</reference>
<dbReference type="EC" id="4.2.99.18" evidence="3"/>
<dbReference type="GO" id="GO:0140078">
    <property type="term" value="F:class I DNA-(apurinic or apyrimidinic site) endonuclease activity"/>
    <property type="evidence" value="ECO:0007669"/>
    <property type="project" value="UniProtKB-EC"/>
</dbReference>
<dbReference type="PANTHER" id="PTHR10242:SF2">
    <property type="entry name" value="N-GLYCOSYLASE_DNA LYASE"/>
    <property type="match status" value="1"/>
</dbReference>
<dbReference type="SMART" id="SM00478">
    <property type="entry name" value="ENDO3c"/>
    <property type="match status" value="1"/>
</dbReference>
<evidence type="ECO:0000256" key="1">
    <source>
        <dbReference type="ARBA" id="ARBA00004123"/>
    </source>
</evidence>
<dbReference type="GeneID" id="54418025"/>
<evidence type="ECO:0000256" key="10">
    <source>
        <dbReference type="ARBA" id="ARBA00023295"/>
    </source>
</evidence>
<keyword evidence="14" id="KW-1185">Reference proteome</keyword>
<dbReference type="InterPro" id="IPR023170">
    <property type="entry name" value="HhH_base_excis_C"/>
</dbReference>
<dbReference type="SUPFAM" id="SSF48150">
    <property type="entry name" value="DNA-glycosylase"/>
    <property type="match status" value="1"/>
</dbReference>
<evidence type="ECO:0000256" key="3">
    <source>
        <dbReference type="ARBA" id="ARBA00012720"/>
    </source>
</evidence>
<gene>
    <name evidence="13 15" type="ORF">P152DRAFT_433044</name>
</gene>
<name>A0A6G1G6K0_9PEZI</name>
<dbReference type="RefSeq" id="XP_033535285.1">
    <property type="nucleotide sequence ID" value="XM_033677455.1"/>
</dbReference>
<evidence type="ECO:0000259" key="12">
    <source>
        <dbReference type="SMART" id="SM00478"/>
    </source>
</evidence>
<dbReference type="GO" id="GO:0003684">
    <property type="term" value="F:damaged DNA binding"/>
    <property type="evidence" value="ECO:0007669"/>
    <property type="project" value="InterPro"/>
</dbReference>
<keyword evidence="7" id="KW-0456">Lyase</keyword>
<dbReference type="InterPro" id="IPR052054">
    <property type="entry name" value="Oxidative_DNA_repair_enzyme"/>
</dbReference>
<dbReference type="SUPFAM" id="SSF55945">
    <property type="entry name" value="TATA-box binding protein-like"/>
    <property type="match status" value="1"/>
</dbReference>
<dbReference type="InterPro" id="IPR003265">
    <property type="entry name" value="HhH-GPD_domain"/>
</dbReference>
<dbReference type="OrthoDB" id="238681at2759"/>
<evidence type="ECO:0000256" key="9">
    <source>
        <dbReference type="ARBA" id="ARBA00023268"/>
    </source>
</evidence>
<evidence type="ECO:0000256" key="7">
    <source>
        <dbReference type="ARBA" id="ARBA00023239"/>
    </source>
</evidence>
<keyword evidence="6" id="KW-0234">DNA repair</keyword>
<evidence type="ECO:0000313" key="13">
    <source>
        <dbReference type="EMBL" id="KAF1813654.1"/>
    </source>
</evidence>
<keyword evidence="10" id="KW-0326">Glycosidase</keyword>
<dbReference type="EMBL" id="ML975154">
    <property type="protein sequence ID" value="KAF1813654.1"/>
    <property type="molecule type" value="Genomic_DNA"/>
</dbReference>
<evidence type="ECO:0000313" key="15">
    <source>
        <dbReference type="RefSeq" id="XP_033535285.1"/>
    </source>
</evidence>
<evidence type="ECO:0000313" key="14">
    <source>
        <dbReference type="Proteomes" id="UP000504638"/>
    </source>
</evidence>
<dbReference type="GO" id="GO:0006285">
    <property type="term" value="P:base-excision repair, AP site formation"/>
    <property type="evidence" value="ECO:0007669"/>
    <property type="project" value="TreeGrafter"/>
</dbReference>
<keyword evidence="4" id="KW-0227">DNA damage</keyword>
<evidence type="ECO:0000256" key="2">
    <source>
        <dbReference type="ARBA" id="ARBA00010679"/>
    </source>
</evidence>
<dbReference type="Pfam" id="PF07934">
    <property type="entry name" value="OGG_N"/>
    <property type="match status" value="1"/>
</dbReference>
<dbReference type="Proteomes" id="UP000504638">
    <property type="component" value="Unplaced"/>
</dbReference>
<comment type="similarity">
    <text evidence="2">Belongs to the type-1 OGG1 family.</text>
</comment>
<evidence type="ECO:0000256" key="5">
    <source>
        <dbReference type="ARBA" id="ARBA00022801"/>
    </source>
</evidence>
<keyword evidence="9" id="KW-0511">Multifunctional enzyme</keyword>
<evidence type="ECO:0000256" key="4">
    <source>
        <dbReference type="ARBA" id="ARBA00022763"/>
    </source>
</evidence>
<keyword evidence="8" id="KW-0539">Nucleus</keyword>
<sequence length="394" mass="44278">MGVLRTSEWQKLPMSLNELCINTTLRCGQTFRWRQSPSSEWSIALHGRILSLRQDASHLHYRTVSPSLPTSNKTPLPSQSLDKDDTVPLLHHYFNLTPHLPSLYAHWSALDPHFRRLAPRFTGVRILQQDAWEALVGFICSSNNHISRISSMVEKLCTHFGTLIGEVDGVKYFDFPEPKALAGEGVEGRLRELGFGYRAGYLWKTAKVVDERGVRWLEGLRNPEAWGSGASTMAEGGREGYRTAHEALLTLAGVGPKVADCVCLMGLGWGEAVPVDTHVWQIAQRDYRFGKRGQKSLTKGTYDAVANMFRGLWGSEAGWAHSVLFTADLKAFAEKGREEGTVMEMKRITKEEETVVAKALRRDSRKRSVVEDEEKVVTVKGEVVRRSKRRKQTG</sequence>